<reference evidence="2 3" key="1">
    <citation type="journal article" name="Front. Microbiol.">
        <title>Sugar Metabolism of the First Thermophilic Planctomycete Thermogutta terrifontis: Comparative Genomic and Transcriptomic Approaches.</title>
        <authorList>
            <person name="Elcheninov A.G."/>
            <person name="Menzel P."/>
            <person name="Gudbergsdottir S.R."/>
            <person name="Slesarev A.I."/>
            <person name="Kadnikov V.V."/>
            <person name="Krogh A."/>
            <person name="Bonch-Osmolovskaya E.A."/>
            <person name="Peng X."/>
            <person name="Kublanov I.V."/>
        </authorList>
    </citation>
    <scope>NUCLEOTIDE SEQUENCE [LARGE SCALE GENOMIC DNA]</scope>
    <source>
        <strain evidence="2 3">R1</strain>
    </source>
</reference>
<dbReference type="Proteomes" id="UP000215086">
    <property type="component" value="Chromosome"/>
</dbReference>
<sequence>MYPSDDSPQTTAKDVLPLVGAGVYPSDDSPQTTARLRGR</sequence>
<keyword evidence="3" id="KW-1185">Reference proteome</keyword>
<organism evidence="2 3">
    <name type="scientific">Thermogutta terrifontis</name>
    <dbReference type="NCBI Taxonomy" id="1331910"/>
    <lineage>
        <taxon>Bacteria</taxon>
        <taxon>Pseudomonadati</taxon>
        <taxon>Planctomycetota</taxon>
        <taxon>Planctomycetia</taxon>
        <taxon>Pirellulales</taxon>
        <taxon>Thermoguttaceae</taxon>
        <taxon>Thermogutta</taxon>
    </lineage>
</organism>
<dbReference type="EMBL" id="CP018477">
    <property type="protein sequence ID" value="ASV75314.1"/>
    <property type="molecule type" value="Genomic_DNA"/>
</dbReference>
<evidence type="ECO:0000313" key="3">
    <source>
        <dbReference type="Proteomes" id="UP000215086"/>
    </source>
</evidence>
<gene>
    <name evidence="2" type="ORF">THTE_2712</name>
</gene>
<evidence type="ECO:0000256" key="1">
    <source>
        <dbReference type="SAM" id="MobiDB-lite"/>
    </source>
</evidence>
<feature type="compositionally biased region" description="Polar residues" evidence="1">
    <location>
        <begin position="28"/>
        <end position="39"/>
    </location>
</feature>
<proteinExistence type="predicted"/>
<feature type="compositionally biased region" description="Polar residues" evidence="1">
    <location>
        <begin position="1"/>
        <end position="12"/>
    </location>
</feature>
<dbReference type="KEGG" id="ttf:THTE_2712"/>
<accession>A0A286RH66</accession>
<evidence type="ECO:0000313" key="2">
    <source>
        <dbReference type="EMBL" id="ASV75314.1"/>
    </source>
</evidence>
<name>A0A286RH66_9BACT</name>
<feature type="region of interest" description="Disordered" evidence="1">
    <location>
        <begin position="1"/>
        <end position="39"/>
    </location>
</feature>
<protein>
    <submittedName>
        <fullName evidence="2">Uncharacterized protein</fullName>
    </submittedName>
</protein>
<dbReference type="AlphaFoldDB" id="A0A286RH66"/>